<name>A0A923HW64_9FIRM</name>
<reference evidence="2" key="2">
    <citation type="submission" date="2020-10" db="EMBL/GenBank/DDBJ databases">
        <title>Comparative genomics of the Acetobacterium genus.</title>
        <authorList>
            <person name="Marshall C."/>
            <person name="May H."/>
            <person name="Norman S."/>
        </authorList>
    </citation>
    <scope>NUCLEOTIDE SEQUENCE</scope>
    <source>
        <strain evidence="2">DER-2019</strain>
    </source>
</reference>
<proteinExistence type="predicted"/>
<dbReference type="CDD" id="cd21808">
    <property type="entry name" value="ABC-2_lan_permease_MutG"/>
    <property type="match status" value="1"/>
</dbReference>
<evidence type="ECO:0000313" key="2">
    <source>
        <dbReference type="EMBL" id="MBC3889634.1"/>
    </source>
</evidence>
<organism evidence="2 3">
    <name type="scientific">Acetobacterium paludosum</name>
    <dbReference type="NCBI Taxonomy" id="52693"/>
    <lineage>
        <taxon>Bacteria</taxon>
        <taxon>Bacillati</taxon>
        <taxon>Bacillota</taxon>
        <taxon>Clostridia</taxon>
        <taxon>Eubacteriales</taxon>
        <taxon>Eubacteriaceae</taxon>
        <taxon>Acetobacterium</taxon>
    </lineage>
</organism>
<dbReference type="RefSeq" id="WP_148567291.1">
    <property type="nucleotide sequence ID" value="NZ_RXYA01000008.1"/>
</dbReference>
<evidence type="ECO:0000256" key="1">
    <source>
        <dbReference type="SAM" id="Phobius"/>
    </source>
</evidence>
<dbReference type="NCBIfam" id="TIGR03733">
    <property type="entry name" value="lanti_perm_MutG"/>
    <property type="match status" value="1"/>
</dbReference>
<feature type="transmembrane region" description="Helical" evidence="1">
    <location>
        <begin position="20"/>
        <end position="39"/>
    </location>
</feature>
<dbReference type="OrthoDB" id="1701852at2"/>
<feature type="transmembrane region" description="Helical" evidence="1">
    <location>
        <begin position="94"/>
        <end position="120"/>
    </location>
</feature>
<keyword evidence="3" id="KW-1185">Reference proteome</keyword>
<dbReference type="EMBL" id="WJBD01000021">
    <property type="protein sequence ID" value="MBC3889634.1"/>
    <property type="molecule type" value="Genomic_DNA"/>
</dbReference>
<comment type="caution">
    <text evidence="2">The sequence shown here is derived from an EMBL/GenBank/DDBJ whole genome shotgun (WGS) entry which is preliminary data.</text>
</comment>
<reference evidence="2" key="1">
    <citation type="submission" date="2019-10" db="EMBL/GenBank/DDBJ databases">
        <authorList>
            <person name="Ross D.E."/>
            <person name="Gulliver D."/>
        </authorList>
    </citation>
    <scope>NUCLEOTIDE SEQUENCE</scope>
    <source>
        <strain evidence="2">DER-2019</strain>
    </source>
</reference>
<feature type="transmembrane region" description="Helical" evidence="1">
    <location>
        <begin position="51"/>
        <end position="73"/>
    </location>
</feature>
<evidence type="ECO:0000313" key="3">
    <source>
        <dbReference type="Proteomes" id="UP000616595"/>
    </source>
</evidence>
<keyword evidence="1" id="KW-1133">Transmembrane helix</keyword>
<keyword evidence="1" id="KW-0472">Membrane</keyword>
<dbReference type="Pfam" id="PF12730">
    <property type="entry name" value="ABC2_membrane_4"/>
    <property type="match status" value="1"/>
</dbReference>
<sequence>MMWGLLKSEFYKMIHTPFYLIHLVIPIIGVVLTLCYYSFSASVTMNKVNGYIEILAIAFPLLISIVCASSIDTERSAGNFKEMIGLKNPKYQSFLAKLLMLLIIGGAALGIALFGFAAGFQFVLKQNNLPLSFYLVISCILFGSQIFLYVFHMILSLEFGKGVSMTVGALESLCSALMLTGLGEVIWKFIPCSWGIRFTGYYSLSISDPDYLMSMMGDVQFGIVTATVLTASLLVAAVVWFSNYESNNCIES</sequence>
<feature type="transmembrane region" description="Helical" evidence="1">
    <location>
        <begin position="219"/>
        <end position="241"/>
    </location>
</feature>
<dbReference type="AlphaFoldDB" id="A0A923HW64"/>
<dbReference type="InterPro" id="IPR022294">
    <property type="entry name" value="ABC-transptr_permeasesu"/>
</dbReference>
<protein>
    <submittedName>
        <fullName evidence="2">Lantibiotic immunity ABC transporter MutG family permease subunit</fullName>
    </submittedName>
</protein>
<gene>
    <name evidence="2" type="ORF">GH810_15075</name>
</gene>
<accession>A0A923HW64</accession>
<keyword evidence="1" id="KW-0812">Transmembrane</keyword>
<feature type="transmembrane region" description="Helical" evidence="1">
    <location>
        <begin position="132"/>
        <end position="155"/>
    </location>
</feature>
<dbReference type="Proteomes" id="UP000616595">
    <property type="component" value="Unassembled WGS sequence"/>
</dbReference>